<dbReference type="EMBL" id="HBUE01249263">
    <property type="protein sequence ID" value="CAG6553505.1"/>
    <property type="molecule type" value="Transcribed_RNA"/>
</dbReference>
<organism evidence="2">
    <name type="scientific">Culex pipiens</name>
    <name type="common">House mosquito</name>
    <dbReference type="NCBI Taxonomy" id="7175"/>
    <lineage>
        <taxon>Eukaryota</taxon>
        <taxon>Metazoa</taxon>
        <taxon>Ecdysozoa</taxon>
        <taxon>Arthropoda</taxon>
        <taxon>Hexapoda</taxon>
        <taxon>Insecta</taxon>
        <taxon>Pterygota</taxon>
        <taxon>Neoptera</taxon>
        <taxon>Endopterygota</taxon>
        <taxon>Diptera</taxon>
        <taxon>Nematocera</taxon>
        <taxon>Culicoidea</taxon>
        <taxon>Culicidae</taxon>
        <taxon>Culicinae</taxon>
        <taxon>Culicini</taxon>
        <taxon>Culex</taxon>
        <taxon>Culex</taxon>
    </lineage>
</organism>
<name>A0A8D8IFB9_CULPI</name>
<keyword evidence="1" id="KW-0812">Transmembrane</keyword>
<feature type="transmembrane region" description="Helical" evidence="1">
    <location>
        <begin position="44"/>
        <end position="62"/>
    </location>
</feature>
<dbReference type="EMBL" id="HBUE01249262">
    <property type="protein sequence ID" value="CAG6553504.1"/>
    <property type="molecule type" value="Transcribed_RNA"/>
</dbReference>
<dbReference type="AlphaFoldDB" id="A0A8D8IFB9"/>
<reference evidence="2" key="1">
    <citation type="submission" date="2021-05" db="EMBL/GenBank/DDBJ databases">
        <authorList>
            <person name="Alioto T."/>
            <person name="Alioto T."/>
            <person name="Gomez Garrido J."/>
        </authorList>
    </citation>
    <scope>NUCLEOTIDE SEQUENCE</scope>
</reference>
<dbReference type="EMBL" id="HBUE01144426">
    <property type="protein sequence ID" value="CAG6502268.1"/>
    <property type="molecule type" value="Transcribed_RNA"/>
</dbReference>
<evidence type="ECO:0000256" key="1">
    <source>
        <dbReference type="SAM" id="Phobius"/>
    </source>
</evidence>
<evidence type="ECO:0000313" key="2">
    <source>
        <dbReference type="EMBL" id="CAG6553505.1"/>
    </source>
</evidence>
<feature type="transmembrane region" description="Helical" evidence="1">
    <location>
        <begin position="12"/>
        <end position="32"/>
    </location>
</feature>
<accession>A0A8D8IFB9</accession>
<dbReference type="EMBL" id="HBUE01144427">
    <property type="protein sequence ID" value="CAG6502269.1"/>
    <property type="molecule type" value="Transcribed_RNA"/>
</dbReference>
<proteinExistence type="predicted"/>
<sequence>MFKLQLARRNLISLCFSFNSAYYAAFQVTFLYPKFAFKKYPHSNIIFSTFSLLLFSLSFYMCRHTNLHTHTHSTLTPSNRRPHSKKKLHLKFQKDLNETLN</sequence>
<keyword evidence="1" id="KW-1133">Transmembrane helix</keyword>
<keyword evidence="1" id="KW-0472">Membrane</keyword>
<protein>
    <submittedName>
        <fullName evidence="2">(northern house mosquito) hypothetical protein</fullName>
    </submittedName>
</protein>